<dbReference type="InterPro" id="IPR003439">
    <property type="entry name" value="ABC_transporter-like_ATP-bd"/>
</dbReference>
<dbReference type="Gene3D" id="3.40.50.300">
    <property type="entry name" value="P-loop containing nucleotide triphosphate hydrolases"/>
    <property type="match status" value="1"/>
</dbReference>
<gene>
    <name evidence="6" type="ORF">S01H1_36593</name>
</gene>
<feature type="domain" description="ABC transporter" evidence="5">
    <location>
        <begin position="36"/>
        <end position="67"/>
    </location>
</feature>
<dbReference type="PANTHER" id="PTHR43776:SF7">
    <property type="entry name" value="D,D-DIPEPTIDE TRANSPORT ATP-BINDING PROTEIN DDPF-RELATED"/>
    <property type="match status" value="1"/>
</dbReference>
<dbReference type="SUPFAM" id="SSF52540">
    <property type="entry name" value="P-loop containing nucleoside triphosphate hydrolases"/>
    <property type="match status" value="1"/>
</dbReference>
<proteinExistence type="inferred from homology"/>
<name>X0V2R3_9ZZZZ</name>
<evidence type="ECO:0000256" key="4">
    <source>
        <dbReference type="ARBA" id="ARBA00022840"/>
    </source>
</evidence>
<evidence type="ECO:0000313" key="6">
    <source>
        <dbReference type="EMBL" id="GAG05707.1"/>
    </source>
</evidence>
<evidence type="ECO:0000256" key="2">
    <source>
        <dbReference type="ARBA" id="ARBA00022448"/>
    </source>
</evidence>
<comment type="similarity">
    <text evidence="1">Belongs to the ABC transporter superfamily.</text>
</comment>
<dbReference type="AlphaFoldDB" id="X0V2R3"/>
<comment type="caution">
    <text evidence="6">The sequence shown here is derived from an EMBL/GenBank/DDBJ whole genome shotgun (WGS) entry which is preliminary data.</text>
</comment>
<feature type="non-terminal residue" evidence="6">
    <location>
        <position position="68"/>
    </location>
</feature>
<keyword evidence="3" id="KW-0547">Nucleotide-binding</keyword>
<dbReference type="GO" id="GO:0016887">
    <property type="term" value="F:ATP hydrolysis activity"/>
    <property type="evidence" value="ECO:0007669"/>
    <property type="project" value="InterPro"/>
</dbReference>
<dbReference type="GO" id="GO:0005524">
    <property type="term" value="F:ATP binding"/>
    <property type="evidence" value="ECO:0007669"/>
    <property type="project" value="UniProtKB-KW"/>
</dbReference>
<dbReference type="InterPro" id="IPR050319">
    <property type="entry name" value="ABC_transp_ATP-bind"/>
</dbReference>
<dbReference type="PANTHER" id="PTHR43776">
    <property type="entry name" value="TRANSPORT ATP-BINDING PROTEIN"/>
    <property type="match status" value="1"/>
</dbReference>
<reference evidence="6" key="1">
    <citation type="journal article" date="2014" name="Front. Microbiol.">
        <title>High frequency of phylogenetically diverse reductive dehalogenase-homologous genes in deep subseafloor sedimentary metagenomes.</title>
        <authorList>
            <person name="Kawai M."/>
            <person name="Futagami T."/>
            <person name="Toyoda A."/>
            <person name="Takaki Y."/>
            <person name="Nishi S."/>
            <person name="Hori S."/>
            <person name="Arai W."/>
            <person name="Tsubouchi T."/>
            <person name="Morono Y."/>
            <person name="Uchiyama I."/>
            <person name="Ito T."/>
            <person name="Fujiyama A."/>
            <person name="Inagaki F."/>
            <person name="Takami H."/>
        </authorList>
    </citation>
    <scope>NUCLEOTIDE SEQUENCE</scope>
    <source>
        <strain evidence="6">Expedition CK06-06</strain>
    </source>
</reference>
<evidence type="ECO:0000256" key="3">
    <source>
        <dbReference type="ARBA" id="ARBA00022741"/>
    </source>
</evidence>
<evidence type="ECO:0000256" key="1">
    <source>
        <dbReference type="ARBA" id="ARBA00005417"/>
    </source>
</evidence>
<accession>X0V2R3</accession>
<dbReference type="EMBL" id="BARS01022934">
    <property type="protein sequence ID" value="GAG05707.1"/>
    <property type="molecule type" value="Genomic_DNA"/>
</dbReference>
<organism evidence="6">
    <name type="scientific">marine sediment metagenome</name>
    <dbReference type="NCBI Taxonomy" id="412755"/>
    <lineage>
        <taxon>unclassified sequences</taxon>
        <taxon>metagenomes</taxon>
        <taxon>ecological metagenomes</taxon>
    </lineage>
</organism>
<protein>
    <recommendedName>
        <fullName evidence="5">ABC transporter domain-containing protein</fullName>
    </recommendedName>
</protein>
<keyword evidence="4" id="KW-0067">ATP-binding</keyword>
<evidence type="ECO:0000259" key="5">
    <source>
        <dbReference type="Pfam" id="PF00005"/>
    </source>
</evidence>
<dbReference type="Pfam" id="PF00005">
    <property type="entry name" value="ABC_tran"/>
    <property type="match status" value="1"/>
</dbReference>
<keyword evidence="2" id="KW-0813">Transport</keyword>
<sequence length="68" mass="7382">MADILLEVRDLKKYFPIKLSFLKSLTSKAPLVRAVDGVSFRIEAGEVLGLVGESGCGKTTTGRCILRL</sequence>
<dbReference type="InterPro" id="IPR027417">
    <property type="entry name" value="P-loop_NTPase"/>
</dbReference>